<proteinExistence type="predicted"/>
<dbReference type="GO" id="GO:0005634">
    <property type="term" value="C:nucleus"/>
    <property type="evidence" value="ECO:0007669"/>
    <property type="project" value="UniProtKB-SubCell"/>
</dbReference>
<organism evidence="8 9">
    <name type="scientific">Ficus carica</name>
    <name type="common">Common fig</name>
    <dbReference type="NCBI Taxonomy" id="3494"/>
    <lineage>
        <taxon>Eukaryota</taxon>
        <taxon>Viridiplantae</taxon>
        <taxon>Streptophyta</taxon>
        <taxon>Embryophyta</taxon>
        <taxon>Tracheophyta</taxon>
        <taxon>Spermatophyta</taxon>
        <taxon>Magnoliopsida</taxon>
        <taxon>eudicotyledons</taxon>
        <taxon>Gunneridae</taxon>
        <taxon>Pentapetalae</taxon>
        <taxon>rosids</taxon>
        <taxon>fabids</taxon>
        <taxon>Rosales</taxon>
        <taxon>Moraceae</taxon>
        <taxon>Ficeae</taxon>
        <taxon>Ficus</taxon>
    </lineage>
</organism>
<evidence type="ECO:0000313" key="8">
    <source>
        <dbReference type="EMBL" id="GMN44216.1"/>
    </source>
</evidence>
<reference evidence="8" key="1">
    <citation type="submission" date="2023-07" db="EMBL/GenBank/DDBJ databases">
        <title>draft genome sequence of fig (Ficus carica).</title>
        <authorList>
            <person name="Takahashi T."/>
            <person name="Nishimura K."/>
        </authorList>
    </citation>
    <scope>NUCLEOTIDE SEQUENCE</scope>
</reference>
<dbReference type="GO" id="GO:0003677">
    <property type="term" value="F:DNA binding"/>
    <property type="evidence" value="ECO:0007669"/>
    <property type="project" value="UniProtKB-KW"/>
</dbReference>
<comment type="caution">
    <text evidence="8">The sequence shown here is derived from an EMBL/GenBank/DDBJ whole genome shotgun (WGS) entry which is preliminary data.</text>
</comment>
<dbReference type="SMART" id="SM01019">
    <property type="entry name" value="B3"/>
    <property type="match status" value="2"/>
</dbReference>
<dbReference type="InterPro" id="IPR015300">
    <property type="entry name" value="DNA-bd_pseudobarrel_sf"/>
</dbReference>
<dbReference type="Proteomes" id="UP001187192">
    <property type="component" value="Unassembled WGS sequence"/>
</dbReference>
<evidence type="ECO:0000313" key="9">
    <source>
        <dbReference type="Proteomes" id="UP001187192"/>
    </source>
</evidence>
<protein>
    <recommendedName>
        <fullName evidence="7">TF-B3 domain-containing protein</fullName>
    </recommendedName>
</protein>
<dbReference type="EMBL" id="BTGU01000018">
    <property type="protein sequence ID" value="GMN44216.1"/>
    <property type="molecule type" value="Genomic_DNA"/>
</dbReference>
<evidence type="ECO:0000256" key="1">
    <source>
        <dbReference type="ARBA" id="ARBA00004123"/>
    </source>
</evidence>
<keyword evidence="3" id="KW-0238">DNA-binding</keyword>
<dbReference type="Gene3D" id="2.40.330.10">
    <property type="entry name" value="DNA-binding pseudobarrel domain"/>
    <property type="match status" value="2"/>
</dbReference>
<keyword evidence="5" id="KW-0539">Nucleus</keyword>
<evidence type="ECO:0000256" key="3">
    <source>
        <dbReference type="ARBA" id="ARBA00023125"/>
    </source>
</evidence>
<dbReference type="CDD" id="cd10017">
    <property type="entry name" value="B3_DNA"/>
    <property type="match status" value="2"/>
</dbReference>
<dbReference type="PANTHER" id="PTHR31920:SF37">
    <property type="entry name" value="B3 DOMAIN-CONTAINING TRANSCRIPTION FACTOR VRN1"/>
    <property type="match status" value="1"/>
</dbReference>
<dbReference type="PROSITE" id="PS50863">
    <property type="entry name" value="B3"/>
    <property type="match status" value="2"/>
</dbReference>
<feature type="compositionally biased region" description="Basic residues" evidence="6">
    <location>
        <begin position="151"/>
        <end position="171"/>
    </location>
</feature>
<evidence type="ECO:0000256" key="5">
    <source>
        <dbReference type="ARBA" id="ARBA00023242"/>
    </source>
</evidence>
<comment type="subcellular location">
    <subcellularLocation>
        <location evidence="1">Nucleus</location>
    </subcellularLocation>
</comment>
<dbReference type="InterPro" id="IPR003340">
    <property type="entry name" value="B3_DNA-bd"/>
</dbReference>
<evidence type="ECO:0000256" key="4">
    <source>
        <dbReference type="ARBA" id="ARBA00023163"/>
    </source>
</evidence>
<evidence type="ECO:0000256" key="2">
    <source>
        <dbReference type="ARBA" id="ARBA00023015"/>
    </source>
</evidence>
<feature type="domain" description="TF-B3" evidence="7">
    <location>
        <begin position="22"/>
        <end position="115"/>
    </location>
</feature>
<dbReference type="AlphaFoldDB" id="A0AA88D611"/>
<keyword evidence="4" id="KW-0804">Transcription</keyword>
<sequence length="372" mass="42947">MPPMQRSFHHRNSASPATQPPRFALVMHENAIVKHIQMIPLKSSMIFGDELSEFATLTAPNGKAWQVRLNKCAERIWLCDGLKEFIEYYKIHYASIVQFTYQGSSSFRVCIFDAMGSEIDYPHDEPSSENKRGDDSNDDESVEILETNTPIRKRKNSFPLRKRGRPPKHSRGGASMAHEARNTRTSCENEEACHLKENKKSHSRDFCVEHEEFTEMVLPLCLSYSKTRKLNLAKETEKAVHAARMCRLKNPSFMAILRLVNVINNFVTVPADFVKRHLDSPWEEEYIQLQVHNGKQKWPVRYYSDRRGVSSSFKRISTGWGSFSSENNLVEGDVCVFELINKEENNILLRVWIYRAAEHADALPIQKRLKAE</sequence>
<gene>
    <name evidence="8" type="ORF">TIFTF001_013419</name>
</gene>
<dbReference type="PANTHER" id="PTHR31920">
    <property type="entry name" value="B3 DOMAIN-CONTAINING"/>
    <property type="match status" value="1"/>
</dbReference>
<dbReference type="SUPFAM" id="SSF101936">
    <property type="entry name" value="DNA-binding pseudobarrel domain"/>
    <property type="match status" value="2"/>
</dbReference>
<name>A0AA88D611_FICCA</name>
<keyword evidence="9" id="KW-1185">Reference proteome</keyword>
<feature type="domain" description="TF-B3" evidence="7">
    <location>
        <begin position="252"/>
        <end position="357"/>
    </location>
</feature>
<evidence type="ECO:0000259" key="7">
    <source>
        <dbReference type="PROSITE" id="PS50863"/>
    </source>
</evidence>
<feature type="compositionally biased region" description="Basic and acidic residues" evidence="6">
    <location>
        <begin position="121"/>
        <end position="135"/>
    </location>
</feature>
<accession>A0AA88D611</accession>
<evidence type="ECO:0000256" key="6">
    <source>
        <dbReference type="SAM" id="MobiDB-lite"/>
    </source>
</evidence>
<keyword evidence="2" id="KW-0805">Transcription regulation</keyword>
<feature type="region of interest" description="Disordered" evidence="6">
    <location>
        <begin position="121"/>
        <end position="183"/>
    </location>
</feature>
<dbReference type="InterPro" id="IPR050655">
    <property type="entry name" value="Plant_B3_domain"/>
</dbReference>
<dbReference type="Pfam" id="PF02362">
    <property type="entry name" value="B3"/>
    <property type="match status" value="2"/>
</dbReference>